<protein>
    <submittedName>
        <fullName evidence="2">Hypp2995 protein</fullName>
    </submittedName>
</protein>
<reference evidence="2" key="1">
    <citation type="submission" date="2022-01" db="EMBL/GenBank/DDBJ databases">
        <authorList>
            <person name="Braso-Vives M."/>
        </authorList>
    </citation>
    <scope>NUCLEOTIDE SEQUENCE</scope>
</reference>
<evidence type="ECO:0000313" key="3">
    <source>
        <dbReference type="Proteomes" id="UP000838412"/>
    </source>
</evidence>
<evidence type="ECO:0000313" key="2">
    <source>
        <dbReference type="EMBL" id="CAH1264468.1"/>
    </source>
</evidence>
<dbReference type="EMBL" id="OV696690">
    <property type="protein sequence ID" value="CAH1264468.1"/>
    <property type="molecule type" value="Genomic_DNA"/>
</dbReference>
<feature type="coiled-coil region" evidence="1">
    <location>
        <begin position="164"/>
        <end position="209"/>
    </location>
</feature>
<name>A0A8J9ZYU5_BRALA</name>
<accession>A0A8J9ZYU5</accession>
<evidence type="ECO:0000256" key="1">
    <source>
        <dbReference type="SAM" id="Coils"/>
    </source>
</evidence>
<organism evidence="2 3">
    <name type="scientific">Branchiostoma lanceolatum</name>
    <name type="common">Common lancelet</name>
    <name type="synonym">Amphioxus lanceolatum</name>
    <dbReference type="NCBI Taxonomy" id="7740"/>
    <lineage>
        <taxon>Eukaryota</taxon>
        <taxon>Metazoa</taxon>
        <taxon>Chordata</taxon>
        <taxon>Cephalochordata</taxon>
        <taxon>Leptocardii</taxon>
        <taxon>Amphioxiformes</taxon>
        <taxon>Branchiostomatidae</taxon>
        <taxon>Branchiostoma</taxon>
    </lineage>
</organism>
<keyword evidence="3" id="KW-1185">Reference proteome</keyword>
<dbReference type="AlphaFoldDB" id="A0A8J9ZYU5"/>
<keyword evidence="1" id="KW-0175">Coiled coil</keyword>
<proteinExistence type="predicted"/>
<sequence length="556" mass="61805">MLLLHIWTCQKDEDVIFDSGTRSVLGCLVRRSPIFGIARHPCFEDQDGVVHQSFFKVKLVRNASSAIGHNDGVVGSIRTLSRSFLPRSVCCQLGCYGDGVLTTPQTTFCAKQNKSRKKQSRMSGTELRIERCRKNDGEREENTTPPIIENVSDHQAEQKATSSHNLAKEKCQDLQNQLTRALDAHLEAEDMLKRELRKTEHLLDTAAERLYTMRLQLKVKTEDYKELLAEFNSNNNNNNRVLDMVPLETYEVLEEKYATSVSSLELELQQAQKSKASLQADLDMARRSAEQYATSVSNLELELEQAKESKASLQTDLDMARRSGEQHATSVSSLELELEQAKKSKASLQADLDMARRSAEQYATSVSNLELELEQAKESKASLQTDLDMARRSGEQHATSVSSLELELEQAKKSKASLQTDLDMARRAKHSKALQELDSTHQLLLQQGQEMQAAREVLGAVRGRLEGLANSKAAGELNTRELNKADMEEPATDQVPLTILPPDAPAEQLPPGAYKLETKLPAGVGYCATVAVRGQTTTYTVTSDRDLIVVQYLPGG</sequence>
<gene>
    <name evidence="2" type="primary">Hypp2995</name>
    <name evidence="2" type="ORF">BLAG_LOCUS18828</name>
</gene>
<feature type="coiled-coil region" evidence="1">
    <location>
        <begin position="261"/>
        <end position="428"/>
    </location>
</feature>
<dbReference type="Proteomes" id="UP000838412">
    <property type="component" value="Chromosome 5"/>
</dbReference>